<evidence type="ECO:0000256" key="11">
    <source>
        <dbReference type="ARBA" id="ARBA00023002"/>
    </source>
</evidence>
<dbReference type="Pfam" id="PF01207">
    <property type="entry name" value="Dus"/>
    <property type="match status" value="1"/>
</dbReference>
<dbReference type="SUPFAM" id="SSF90229">
    <property type="entry name" value="CCCH zinc finger"/>
    <property type="match status" value="1"/>
</dbReference>
<evidence type="ECO:0000256" key="9">
    <source>
        <dbReference type="ARBA" id="ARBA00022833"/>
    </source>
</evidence>
<reference evidence="22" key="1">
    <citation type="journal article" date="2023" name="Mol. Biol. Evol.">
        <title>Third-Generation Sequencing Reveals the Adaptive Role of the Epigenome in Three Deep-Sea Polychaetes.</title>
        <authorList>
            <person name="Perez M."/>
            <person name="Aroh O."/>
            <person name="Sun Y."/>
            <person name="Lan Y."/>
            <person name="Juniper S.K."/>
            <person name="Young C.R."/>
            <person name="Angers B."/>
            <person name="Qian P.Y."/>
        </authorList>
    </citation>
    <scope>NUCLEOTIDE SEQUENCE</scope>
    <source>
        <strain evidence="22">P08H-3</strain>
    </source>
</reference>
<comment type="catalytic activity">
    <reaction evidence="15">
        <text>a 5,6-dihydrouridine in mRNA + NAD(+) = a uridine in mRNA + NADH + H(+)</text>
        <dbReference type="Rhea" id="RHEA:69851"/>
        <dbReference type="Rhea" id="RHEA-COMP:14658"/>
        <dbReference type="Rhea" id="RHEA-COMP:17789"/>
        <dbReference type="ChEBI" id="CHEBI:15378"/>
        <dbReference type="ChEBI" id="CHEBI:57540"/>
        <dbReference type="ChEBI" id="CHEBI:57945"/>
        <dbReference type="ChEBI" id="CHEBI:65315"/>
        <dbReference type="ChEBI" id="CHEBI:74443"/>
    </reaction>
    <physiologicalReaction direction="right-to-left" evidence="15">
        <dbReference type="Rhea" id="RHEA:69853"/>
    </physiologicalReaction>
</comment>
<dbReference type="PANTHER" id="PTHR45846">
    <property type="entry name" value="TRNA-DIHYDROURIDINE(47) SYNTHASE [NAD(P)(+)]-LIKE"/>
    <property type="match status" value="1"/>
</dbReference>
<keyword evidence="9 18" id="KW-0862">Zinc</keyword>
<evidence type="ECO:0000256" key="18">
    <source>
        <dbReference type="PROSITE-ProRule" id="PRU00723"/>
    </source>
</evidence>
<dbReference type="InterPro" id="IPR013785">
    <property type="entry name" value="Aldolase_TIM"/>
</dbReference>
<evidence type="ECO:0000256" key="1">
    <source>
        <dbReference type="ARBA" id="ARBA00001917"/>
    </source>
</evidence>
<dbReference type="SUPFAM" id="SSF51395">
    <property type="entry name" value="FMN-linked oxidoreductases"/>
    <property type="match status" value="1"/>
</dbReference>
<evidence type="ECO:0000256" key="2">
    <source>
        <dbReference type="ARBA" id="ARBA00022630"/>
    </source>
</evidence>
<dbReference type="InterPro" id="IPR018517">
    <property type="entry name" value="tRNA_hU_synthase_CS"/>
</dbReference>
<feature type="zinc finger region" description="C3H1-type" evidence="18">
    <location>
        <begin position="88"/>
        <end position="116"/>
    </location>
</feature>
<dbReference type="EMBL" id="JAODUP010000830">
    <property type="protein sequence ID" value="KAK2143575.1"/>
    <property type="molecule type" value="Genomic_DNA"/>
</dbReference>
<dbReference type="AlphaFoldDB" id="A0AAD9MSA8"/>
<keyword evidence="3 19" id="KW-0288">FMN</keyword>
<dbReference type="GO" id="GO:0003723">
    <property type="term" value="F:RNA binding"/>
    <property type="evidence" value="ECO:0007669"/>
    <property type="project" value="TreeGrafter"/>
</dbReference>
<keyword evidence="6 18" id="KW-0479">Metal-binding</keyword>
<dbReference type="CDD" id="cd02801">
    <property type="entry name" value="DUS_like_FMN"/>
    <property type="match status" value="1"/>
</dbReference>
<keyword evidence="8 18" id="KW-0863">Zinc-finger</keyword>
<feature type="compositionally biased region" description="Basic residues" evidence="20">
    <location>
        <begin position="70"/>
        <end position="80"/>
    </location>
</feature>
<keyword evidence="5 19" id="KW-0819">tRNA processing</keyword>
<dbReference type="GO" id="GO:0102265">
    <property type="term" value="F:tRNA-dihydrouridine47 synthase activity"/>
    <property type="evidence" value="ECO:0007669"/>
    <property type="project" value="UniProtKB-EC"/>
</dbReference>
<keyword evidence="12" id="KW-0520">NAD</keyword>
<proteinExistence type="inferred from homology"/>
<keyword evidence="7" id="KW-0677">Repeat</keyword>
<feature type="domain" description="C3H1-type" evidence="21">
    <location>
        <begin position="88"/>
        <end position="116"/>
    </location>
</feature>
<evidence type="ECO:0000313" key="23">
    <source>
        <dbReference type="Proteomes" id="UP001208570"/>
    </source>
</evidence>
<evidence type="ECO:0000313" key="22">
    <source>
        <dbReference type="EMBL" id="KAK2143575.1"/>
    </source>
</evidence>
<comment type="catalytic activity">
    <reaction evidence="14">
        <text>5,6-dihydrouridine(47) in tRNA + NAD(+) = uridine(47) in tRNA + NADH + H(+)</text>
        <dbReference type="Rhea" id="RHEA:53364"/>
        <dbReference type="Rhea" id="RHEA-COMP:13539"/>
        <dbReference type="Rhea" id="RHEA-COMP:13540"/>
        <dbReference type="ChEBI" id="CHEBI:15378"/>
        <dbReference type="ChEBI" id="CHEBI:57540"/>
        <dbReference type="ChEBI" id="CHEBI:57945"/>
        <dbReference type="ChEBI" id="CHEBI:65315"/>
        <dbReference type="ChEBI" id="CHEBI:74443"/>
        <dbReference type="EC" id="1.3.1.89"/>
    </reaction>
    <physiologicalReaction direction="right-to-left" evidence="14">
        <dbReference type="Rhea" id="RHEA:53366"/>
    </physiologicalReaction>
</comment>
<dbReference type="InterPro" id="IPR000571">
    <property type="entry name" value="Znf_CCCH"/>
</dbReference>
<comment type="catalytic activity">
    <reaction evidence="16">
        <text>a 5,6-dihydrouridine in mRNA + NADP(+) = a uridine in mRNA + NADPH + H(+)</text>
        <dbReference type="Rhea" id="RHEA:69855"/>
        <dbReference type="Rhea" id="RHEA-COMP:14658"/>
        <dbReference type="Rhea" id="RHEA-COMP:17789"/>
        <dbReference type="ChEBI" id="CHEBI:15378"/>
        <dbReference type="ChEBI" id="CHEBI:57783"/>
        <dbReference type="ChEBI" id="CHEBI:58349"/>
        <dbReference type="ChEBI" id="CHEBI:65315"/>
        <dbReference type="ChEBI" id="CHEBI:74443"/>
    </reaction>
    <physiologicalReaction direction="right-to-left" evidence="16">
        <dbReference type="Rhea" id="RHEA:69857"/>
    </physiologicalReaction>
</comment>
<name>A0AAD9MSA8_9ANNE</name>
<sequence>MADPPEAAEVLTEPAAAVMPPGHAPIKPEFIDHTHKPKLAEHLPKDISDELKQSCEDSDLKPVDGEPVPKRPRLKGRNKKRPIEKNPETETKFCPQKLAEKECFFGDRCRFMHNVDEYMAKKPPDLGDTCYVYDTYGYCPYSFACRFASKHIDADGKNMKNEELYERMKDKKGILNILDKDVQKKLWKKKYDFSLADSVWKSVKKVQEEIEAVMKLRRDKNQLCVNKSLDVTEAGGNSIKQTSDVQGSACCDQLDVNIDTTSEIHSKDSQSPNKGDCQIGSAAGSHDICVEEDHNNSLKLCTNMFKDLNRSKEKKKIDFHDKLYLAPLTTVGNLPFRRICKRFGADVTCSEMALCTNLLQGKQAEWALLKRHESEDIFGAQLCGSFPDTMTKCAQVITSSVDVDFIDVNCGCPIDLIFKKGEGSALMGRPGRFQTIVRSMTSLMDIPLTVKLRTGIYEDKNIAHTLLPRLRDWGVSMVTLHGRSREQRYTRLADWQYIGECAKIASPMPLFGNGDILSFEDYLQHRKETGVMGAMIARGALIKPWLFTEIKEQRHWDISATERLDILRDFTNFGLEHWGSDQQGVTITRRFLLEWLSFLYRYIPVGLLEKLPQRINEKPPYYFGRSDLETMMASPSCADWVKISEMLLGPVPDGFIFLPKHKANAYK</sequence>
<dbReference type="GO" id="GO:0050660">
    <property type="term" value="F:flavin adenine dinucleotide binding"/>
    <property type="evidence" value="ECO:0007669"/>
    <property type="project" value="UniProtKB-UniRule"/>
</dbReference>
<evidence type="ECO:0000256" key="14">
    <source>
        <dbReference type="ARBA" id="ARBA00048266"/>
    </source>
</evidence>
<comment type="function">
    <text evidence="13">Catalyzes the synthesis of dihydrouridine, a modified base, in various RNAs, such as tRNAs, mRNAs and some long non-coding RNAs (lncRNAs). Mainly modifies the uridine in position 47 (U47) in the D-loop of most cytoplasmic tRNAs. Also able to mediate the formation of dihydrouridine in some mRNAs, thereby regulating their translation.</text>
</comment>
<dbReference type="PROSITE" id="PS01136">
    <property type="entry name" value="UPF0034"/>
    <property type="match status" value="1"/>
</dbReference>
<dbReference type="EC" id="1.3.1.-" evidence="19"/>
<evidence type="ECO:0000256" key="10">
    <source>
        <dbReference type="ARBA" id="ARBA00022857"/>
    </source>
</evidence>
<feature type="compositionally biased region" description="Basic and acidic residues" evidence="20">
    <location>
        <begin position="29"/>
        <end position="69"/>
    </location>
</feature>
<organism evidence="22 23">
    <name type="scientific">Paralvinella palmiformis</name>
    <dbReference type="NCBI Taxonomy" id="53620"/>
    <lineage>
        <taxon>Eukaryota</taxon>
        <taxon>Metazoa</taxon>
        <taxon>Spiralia</taxon>
        <taxon>Lophotrochozoa</taxon>
        <taxon>Annelida</taxon>
        <taxon>Polychaeta</taxon>
        <taxon>Sedentaria</taxon>
        <taxon>Canalipalpata</taxon>
        <taxon>Terebellida</taxon>
        <taxon>Terebelliformia</taxon>
        <taxon>Alvinellidae</taxon>
        <taxon>Paralvinella</taxon>
    </lineage>
</organism>
<evidence type="ECO:0000256" key="20">
    <source>
        <dbReference type="SAM" id="MobiDB-lite"/>
    </source>
</evidence>
<comment type="cofactor">
    <cofactor evidence="1 19">
        <name>FMN</name>
        <dbReference type="ChEBI" id="CHEBI:58210"/>
    </cofactor>
</comment>
<dbReference type="FunFam" id="3.20.20.70:FF:000067">
    <property type="entry name" value="tRNA-dihydrouridine(47) synthase [NAD(P)(+)]"/>
    <property type="match status" value="1"/>
</dbReference>
<keyword evidence="4" id="KW-0507">mRNA processing</keyword>
<accession>A0AAD9MSA8</accession>
<evidence type="ECO:0000256" key="12">
    <source>
        <dbReference type="ARBA" id="ARBA00023027"/>
    </source>
</evidence>
<evidence type="ECO:0000256" key="7">
    <source>
        <dbReference type="ARBA" id="ARBA00022737"/>
    </source>
</evidence>
<evidence type="ECO:0000256" key="17">
    <source>
        <dbReference type="ARBA" id="ARBA00049513"/>
    </source>
</evidence>
<evidence type="ECO:0000256" key="4">
    <source>
        <dbReference type="ARBA" id="ARBA00022664"/>
    </source>
</evidence>
<dbReference type="GO" id="GO:0008270">
    <property type="term" value="F:zinc ion binding"/>
    <property type="evidence" value="ECO:0007669"/>
    <property type="project" value="UniProtKB-KW"/>
</dbReference>
<evidence type="ECO:0000256" key="3">
    <source>
        <dbReference type="ARBA" id="ARBA00022643"/>
    </source>
</evidence>
<evidence type="ECO:0000256" key="5">
    <source>
        <dbReference type="ARBA" id="ARBA00022694"/>
    </source>
</evidence>
<keyword evidence="23" id="KW-1185">Reference proteome</keyword>
<dbReference type="PROSITE" id="PS50103">
    <property type="entry name" value="ZF_C3H1"/>
    <property type="match status" value="1"/>
</dbReference>
<evidence type="ECO:0000256" key="16">
    <source>
        <dbReference type="ARBA" id="ARBA00049447"/>
    </source>
</evidence>
<evidence type="ECO:0000256" key="19">
    <source>
        <dbReference type="RuleBase" id="RU291113"/>
    </source>
</evidence>
<dbReference type="PANTHER" id="PTHR45846:SF1">
    <property type="entry name" value="TRNA-DIHYDROURIDINE(47) SYNTHASE [NAD(P)(+)]-LIKE"/>
    <property type="match status" value="1"/>
</dbReference>
<keyword evidence="11 19" id="KW-0560">Oxidoreductase</keyword>
<comment type="caution">
    <text evidence="22">The sequence shown here is derived from an EMBL/GenBank/DDBJ whole genome shotgun (WGS) entry which is preliminary data.</text>
</comment>
<dbReference type="InterPro" id="IPR036855">
    <property type="entry name" value="Znf_CCCH_sf"/>
</dbReference>
<comment type="catalytic activity">
    <reaction evidence="17">
        <text>5,6-dihydrouridine(47) in tRNA + NADP(+) = uridine(47) in tRNA + NADPH + H(+)</text>
        <dbReference type="Rhea" id="RHEA:53360"/>
        <dbReference type="Rhea" id="RHEA-COMP:13539"/>
        <dbReference type="Rhea" id="RHEA-COMP:13540"/>
        <dbReference type="ChEBI" id="CHEBI:15378"/>
        <dbReference type="ChEBI" id="CHEBI:57783"/>
        <dbReference type="ChEBI" id="CHEBI:58349"/>
        <dbReference type="ChEBI" id="CHEBI:65315"/>
        <dbReference type="ChEBI" id="CHEBI:74443"/>
        <dbReference type="EC" id="1.3.1.89"/>
    </reaction>
    <physiologicalReaction direction="right-to-left" evidence="17">
        <dbReference type="Rhea" id="RHEA:53362"/>
    </physiologicalReaction>
</comment>
<keyword evidence="2 19" id="KW-0285">Flavoprotein</keyword>
<dbReference type="InterPro" id="IPR035587">
    <property type="entry name" value="DUS-like_FMN-bd"/>
</dbReference>
<comment type="similarity">
    <text evidence="19">Belongs to the dus family. Dus3 subfamily.</text>
</comment>
<dbReference type="Gene3D" id="4.10.1000.10">
    <property type="entry name" value="Zinc finger, CCCH-type"/>
    <property type="match status" value="1"/>
</dbReference>
<dbReference type="Proteomes" id="UP001208570">
    <property type="component" value="Unassembled WGS sequence"/>
</dbReference>
<protein>
    <recommendedName>
        <fullName evidence="19">tRNA-dihydrouridine(47) synthase [NAD(P)(+)]</fullName>
        <ecNumber evidence="19">1.3.1.-</ecNumber>
    </recommendedName>
    <alternativeName>
        <fullName evidence="19">tRNA-dihydrouridine synthase 3</fullName>
    </alternativeName>
</protein>
<gene>
    <name evidence="22" type="ORF">LSH36_830g00086</name>
</gene>
<evidence type="ECO:0000256" key="8">
    <source>
        <dbReference type="ARBA" id="ARBA00022771"/>
    </source>
</evidence>
<feature type="region of interest" description="Disordered" evidence="20">
    <location>
        <begin position="1"/>
        <end position="89"/>
    </location>
</feature>
<evidence type="ECO:0000256" key="15">
    <source>
        <dbReference type="ARBA" id="ARBA00048342"/>
    </source>
</evidence>
<evidence type="ECO:0000256" key="13">
    <source>
        <dbReference type="ARBA" id="ARBA00045365"/>
    </source>
</evidence>
<dbReference type="Gene3D" id="3.20.20.70">
    <property type="entry name" value="Aldolase class I"/>
    <property type="match status" value="1"/>
</dbReference>
<dbReference type="Pfam" id="PF25585">
    <property type="entry name" value="zf-CCCH_DUS3L"/>
    <property type="match status" value="2"/>
</dbReference>
<evidence type="ECO:0000256" key="6">
    <source>
        <dbReference type="ARBA" id="ARBA00022723"/>
    </source>
</evidence>
<keyword evidence="10" id="KW-0521">NADP</keyword>
<evidence type="ECO:0000259" key="21">
    <source>
        <dbReference type="PROSITE" id="PS50103"/>
    </source>
</evidence>
<dbReference type="GO" id="GO:0006397">
    <property type="term" value="P:mRNA processing"/>
    <property type="evidence" value="ECO:0007669"/>
    <property type="project" value="UniProtKB-KW"/>
</dbReference>